<evidence type="ECO:0000259" key="9">
    <source>
        <dbReference type="PROSITE" id="PS50873"/>
    </source>
</evidence>
<dbReference type="InterPro" id="IPR002016">
    <property type="entry name" value="Haem_peroxidase"/>
</dbReference>
<feature type="signal peptide" evidence="8">
    <location>
        <begin position="1"/>
        <end position="16"/>
    </location>
</feature>
<keyword evidence="8" id="KW-0106">Calcium</keyword>
<keyword evidence="8" id="KW-0732">Signal</keyword>
<keyword evidence="6" id="KW-0408">Iron</keyword>
<dbReference type="PANTHER" id="PTHR31356:SF66">
    <property type="entry name" value="CATALASE-PEROXIDASE"/>
    <property type="match status" value="1"/>
</dbReference>
<dbReference type="InterPro" id="IPR001621">
    <property type="entry name" value="Ligninase"/>
</dbReference>
<dbReference type="PROSITE" id="PS50873">
    <property type="entry name" value="PEROXIDASE_4"/>
    <property type="match status" value="1"/>
</dbReference>
<keyword evidence="3" id="KW-0349">Heme</keyword>
<dbReference type="PROSITE" id="PS51257">
    <property type="entry name" value="PROKAR_LIPOPROTEIN"/>
    <property type="match status" value="1"/>
</dbReference>
<dbReference type="Gene3D" id="1.10.520.10">
    <property type="match status" value="1"/>
</dbReference>
<evidence type="ECO:0000256" key="4">
    <source>
        <dbReference type="ARBA" id="ARBA00022723"/>
    </source>
</evidence>
<dbReference type="EC" id="1.11.1.-" evidence="8"/>
<dbReference type="InterPro" id="IPR044831">
    <property type="entry name" value="Ccp1-like"/>
</dbReference>
<dbReference type="PROSITE" id="PS00436">
    <property type="entry name" value="PEROXIDASE_2"/>
    <property type="match status" value="1"/>
</dbReference>
<accession>A0ABR4PU26</accession>
<evidence type="ECO:0000256" key="2">
    <source>
        <dbReference type="ARBA" id="ARBA00022559"/>
    </source>
</evidence>
<proteinExistence type="inferred from homology"/>
<dbReference type="PANTHER" id="PTHR31356">
    <property type="entry name" value="THYLAKOID LUMENAL 29 KDA PROTEIN, CHLOROPLASTIC-RELATED"/>
    <property type="match status" value="1"/>
</dbReference>
<evidence type="ECO:0000256" key="6">
    <source>
        <dbReference type="ARBA" id="ARBA00023004"/>
    </source>
</evidence>
<dbReference type="SUPFAM" id="SSF48113">
    <property type="entry name" value="Heme-dependent peroxidases"/>
    <property type="match status" value="1"/>
</dbReference>
<comment type="caution">
    <text evidence="10">The sequence shown here is derived from an EMBL/GenBank/DDBJ whole genome shotgun (WGS) entry which is preliminary data.</text>
</comment>
<feature type="chain" id="PRO_5045009468" description="Peroxidase" evidence="8">
    <location>
        <begin position="17"/>
        <end position="412"/>
    </location>
</feature>
<dbReference type="Gene3D" id="1.10.420.10">
    <property type="entry name" value="Peroxidase, domain 2"/>
    <property type="match status" value="1"/>
</dbReference>
<evidence type="ECO:0000256" key="8">
    <source>
        <dbReference type="RuleBase" id="RU363051"/>
    </source>
</evidence>
<dbReference type="InterPro" id="IPR019794">
    <property type="entry name" value="Peroxidases_AS"/>
</dbReference>
<dbReference type="Proteomes" id="UP001629113">
    <property type="component" value="Unassembled WGS sequence"/>
</dbReference>
<keyword evidence="4 8" id="KW-0479">Metal-binding</keyword>
<name>A0ABR4PU26_9HELO</name>
<keyword evidence="11" id="KW-1185">Reference proteome</keyword>
<comment type="similarity">
    <text evidence="1 8">Belongs to the peroxidase family. Ligninase subfamily.</text>
</comment>
<keyword evidence="7" id="KW-0325">Glycoprotein</keyword>
<evidence type="ECO:0000256" key="3">
    <source>
        <dbReference type="ARBA" id="ARBA00022617"/>
    </source>
</evidence>
<gene>
    <name evidence="10" type="ORF">PVAG01_00161</name>
</gene>
<feature type="domain" description="Plant heme peroxidase family profile" evidence="9">
    <location>
        <begin position="183"/>
        <end position="356"/>
    </location>
</feature>
<dbReference type="Pfam" id="PF00141">
    <property type="entry name" value="peroxidase"/>
    <property type="match status" value="1"/>
</dbReference>
<keyword evidence="5 8" id="KW-0560">Oxidoreductase</keyword>
<comment type="cofactor">
    <cofactor evidence="8">
        <name>Ca(2+)</name>
        <dbReference type="ChEBI" id="CHEBI:29108"/>
    </cofactor>
    <text evidence="8">Binds 2 calcium ions per subunit.</text>
</comment>
<sequence length="412" mass="44274">MKISTVLLTTVASVMACPGMDRAMQQVNERLSERAIGERADSNDSDELIGDLATTGATTTVGKAVQDIIVGSGNPESKETFSLLSSTLCLLPGADVCCIWKTIAVEMEAKFRGSSGRCNGFARGAIRLGFHDAGTWSKTTGYGGADGSIILAGEMTRGENNGLQEIVAVTQGWYNKYKSYGASMADIIQMGATVATVVCPLGPRVRSFIGRKDSTKPNADGLLPDVFASADSLIKLFEDKTIKAHGLTALLGAHTTSQQRFVDPSRATDPQDSSPGVWDVLFYGQTIGTVPTPPRVFKFPSDVALAAHPKIVDEWKEFAGPGGQSHWNEDYAREYVRLSLLGVNNINQLKECSKVLPVAVGSFRNSDQKAIDKWLNDLSLPLDLVKKVGQTLRDGSLLDSLLSLLGLKRLIF</sequence>
<keyword evidence="2 8" id="KW-0575">Peroxidase</keyword>
<evidence type="ECO:0000256" key="1">
    <source>
        <dbReference type="ARBA" id="ARBA00006089"/>
    </source>
</evidence>
<dbReference type="EMBL" id="JBFCZG010000001">
    <property type="protein sequence ID" value="KAL3426652.1"/>
    <property type="molecule type" value="Genomic_DNA"/>
</dbReference>
<evidence type="ECO:0000256" key="7">
    <source>
        <dbReference type="ARBA" id="ARBA00023180"/>
    </source>
</evidence>
<protein>
    <recommendedName>
        <fullName evidence="8">Peroxidase</fullName>
        <ecNumber evidence="8">1.11.1.-</ecNumber>
    </recommendedName>
</protein>
<evidence type="ECO:0000313" key="11">
    <source>
        <dbReference type="Proteomes" id="UP001629113"/>
    </source>
</evidence>
<reference evidence="10 11" key="1">
    <citation type="submission" date="2024-06" db="EMBL/GenBank/DDBJ databases">
        <title>Complete genome of Phlyctema vagabunda strain 19-DSS-EL-015.</title>
        <authorList>
            <person name="Fiorenzani C."/>
        </authorList>
    </citation>
    <scope>NUCLEOTIDE SEQUENCE [LARGE SCALE GENOMIC DNA]</scope>
    <source>
        <strain evidence="10 11">19-DSS-EL-015</strain>
    </source>
</reference>
<evidence type="ECO:0000313" key="10">
    <source>
        <dbReference type="EMBL" id="KAL3426652.1"/>
    </source>
</evidence>
<evidence type="ECO:0000256" key="5">
    <source>
        <dbReference type="ARBA" id="ARBA00023002"/>
    </source>
</evidence>
<organism evidence="10 11">
    <name type="scientific">Phlyctema vagabunda</name>
    <dbReference type="NCBI Taxonomy" id="108571"/>
    <lineage>
        <taxon>Eukaryota</taxon>
        <taxon>Fungi</taxon>
        <taxon>Dikarya</taxon>
        <taxon>Ascomycota</taxon>
        <taxon>Pezizomycotina</taxon>
        <taxon>Leotiomycetes</taxon>
        <taxon>Helotiales</taxon>
        <taxon>Dermateaceae</taxon>
        <taxon>Phlyctema</taxon>
    </lineage>
</organism>
<dbReference type="InterPro" id="IPR010255">
    <property type="entry name" value="Haem_peroxidase_sf"/>
</dbReference>
<dbReference type="PRINTS" id="PR00462">
    <property type="entry name" value="LIGNINASE"/>
</dbReference>
<dbReference type="PRINTS" id="PR00458">
    <property type="entry name" value="PEROXIDASE"/>
</dbReference>